<dbReference type="Gene3D" id="1.20.1250.20">
    <property type="entry name" value="MFS general substrate transporter like domains"/>
    <property type="match status" value="2"/>
</dbReference>
<keyword evidence="6 8" id="KW-1133">Transmembrane helix</keyword>
<feature type="transmembrane region" description="Helical" evidence="8">
    <location>
        <begin position="314"/>
        <end position="334"/>
    </location>
</feature>
<name>A0A367EHZ0_9ACTN</name>
<keyword evidence="4 8" id="KW-0812">Transmembrane</keyword>
<dbReference type="InterPro" id="IPR020846">
    <property type="entry name" value="MFS_dom"/>
</dbReference>
<dbReference type="PANTHER" id="PTHR43528:SF1">
    <property type="entry name" value="ALPHA-KETOGLUTARATE PERMEASE"/>
    <property type="match status" value="1"/>
</dbReference>
<feature type="transmembrane region" description="Helical" evidence="8">
    <location>
        <begin position="199"/>
        <end position="218"/>
    </location>
</feature>
<keyword evidence="2" id="KW-0813">Transport</keyword>
<dbReference type="InterPro" id="IPR011701">
    <property type="entry name" value="MFS"/>
</dbReference>
<feature type="transmembrane region" description="Helical" evidence="8">
    <location>
        <begin position="46"/>
        <end position="74"/>
    </location>
</feature>
<dbReference type="PROSITE" id="PS50850">
    <property type="entry name" value="MFS"/>
    <property type="match status" value="1"/>
</dbReference>
<dbReference type="EMBL" id="QOIN01000054">
    <property type="protein sequence ID" value="RCG17716.1"/>
    <property type="molecule type" value="Genomic_DNA"/>
</dbReference>
<evidence type="ECO:0000256" key="6">
    <source>
        <dbReference type="ARBA" id="ARBA00022989"/>
    </source>
</evidence>
<feature type="transmembrane region" description="Helical" evidence="8">
    <location>
        <begin position="95"/>
        <end position="113"/>
    </location>
</feature>
<comment type="subcellular location">
    <subcellularLocation>
        <location evidence="1">Cell membrane</location>
        <topology evidence="1">Multi-pass membrane protein</topology>
    </subcellularLocation>
</comment>
<keyword evidence="3" id="KW-1003">Cell membrane</keyword>
<feature type="transmembrane region" description="Helical" evidence="8">
    <location>
        <begin position="290"/>
        <end position="307"/>
    </location>
</feature>
<proteinExistence type="predicted"/>
<sequence length="436" mass="45522">MKASTTEAPAADTGPRAGLKLRAVVSGSIGNLLEQYDNLVYAYSTVYLSAAFFSGGGSVSSLLSTFAVFAVGFLARPLGTVFFGHIGDKLGRRPALLASVILMGSATVLIGLLPGYGTIGVAAPVLLVVLRLFQGFAVAGEWAGSAAMLVEYATEGTRGRFGSLNQVSTAAGFLVAAGVVALNSLLWSEQGMQGFGWRVPFLVGAVTAVVALLLRFGLEDTPAFREQEAAGETSASPLRLALRTQKSAMARGFFFTVSWTVAYFFFLTYLPTHLREEVGIDPGIVEASNIVGLVVLTVAIFGFGVLSDRIGRKPLLLTGSGGLVLLSYPALLVFQTGNPAGVFLGQILIGLIIAAFSGPGPAALAELFPTNVRYSALGIGYNFSVMAFGGTAGFIATLIIDRTGNAVAVALLPTFAALITFVTVCRMPETYRTELK</sequence>
<accession>A0A367EHZ0</accession>
<feature type="transmembrane region" description="Helical" evidence="8">
    <location>
        <begin position="119"/>
        <end position="139"/>
    </location>
</feature>
<evidence type="ECO:0000313" key="10">
    <source>
        <dbReference type="EMBL" id="RCG17716.1"/>
    </source>
</evidence>
<evidence type="ECO:0000256" key="2">
    <source>
        <dbReference type="ARBA" id="ARBA00022448"/>
    </source>
</evidence>
<dbReference type="Proteomes" id="UP000252914">
    <property type="component" value="Unassembled WGS sequence"/>
</dbReference>
<evidence type="ECO:0000256" key="8">
    <source>
        <dbReference type="SAM" id="Phobius"/>
    </source>
</evidence>
<feature type="transmembrane region" description="Helical" evidence="8">
    <location>
        <begin position="406"/>
        <end position="427"/>
    </location>
</feature>
<feature type="transmembrane region" description="Helical" evidence="8">
    <location>
        <begin position="248"/>
        <end position="270"/>
    </location>
</feature>
<dbReference type="SUPFAM" id="SSF103473">
    <property type="entry name" value="MFS general substrate transporter"/>
    <property type="match status" value="1"/>
</dbReference>
<feature type="domain" description="Major facilitator superfamily (MFS) profile" evidence="9">
    <location>
        <begin position="23"/>
        <end position="431"/>
    </location>
</feature>
<evidence type="ECO:0000256" key="7">
    <source>
        <dbReference type="ARBA" id="ARBA00023136"/>
    </source>
</evidence>
<feature type="transmembrane region" description="Helical" evidence="8">
    <location>
        <begin position="379"/>
        <end position="400"/>
    </location>
</feature>
<dbReference type="Pfam" id="PF07690">
    <property type="entry name" value="MFS_1"/>
    <property type="match status" value="1"/>
</dbReference>
<evidence type="ECO:0000256" key="1">
    <source>
        <dbReference type="ARBA" id="ARBA00004651"/>
    </source>
</evidence>
<comment type="caution">
    <text evidence="10">The sequence shown here is derived from an EMBL/GenBank/DDBJ whole genome shotgun (WGS) entry which is preliminary data.</text>
</comment>
<dbReference type="GO" id="GO:0005886">
    <property type="term" value="C:plasma membrane"/>
    <property type="evidence" value="ECO:0007669"/>
    <property type="project" value="UniProtKB-SubCell"/>
</dbReference>
<dbReference type="InterPro" id="IPR051084">
    <property type="entry name" value="H+-coupled_symporters"/>
</dbReference>
<dbReference type="InterPro" id="IPR036259">
    <property type="entry name" value="MFS_trans_sf"/>
</dbReference>
<evidence type="ECO:0000256" key="3">
    <source>
        <dbReference type="ARBA" id="ARBA00022475"/>
    </source>
</evidence>
<dbReference type="PANTHER" id="PTHR43528">
    <property type="entry name" value="ALPHA-KETOGLUTARATE PERMEASE"/>
    <property type="match status" value="1"/>
</dbReference>
<feature type="transmembrane region" description="Helical" evidence="8">
    <location>
        <begin position="340"/>
        <end position="358"/>
    </location>
</feature>
<evidence type="ECO:0000256" key="4">
    <source>
        <dbReference type="ARBA" id="ARBA00022692"/>
    </source>
</evidence>
<reference evidence="10 11" key="1">
    <citation type="submission" date="2018-06" db="EMBL/GenBank/DDBJ databases">
        <title>Streptomyces reniochalinae sp. nov. and Streptomyces diacarnus sp. nov. from marine sponges.</title>
        <authorList>
            <person name="Li L."/>
        </authorList>
    </citation>
    <scope>NUCLEOTIDE SEQUENCE [LARGE SCALE GENOMIC DNA]</scope>
    <source>
        <strain evidence="10 11">LHW51701</strain>
    </source>
</reference>
<dbReference type="GO" id="GO:0015293">
    <property type="term" value="F:symporter activity"/>
    <property type="evidence" value="ECO:0007669"/>
    <property type="project" value="UniProtKB-KW"/>
</dbReference>
<dbReference type="AlphaFoldDB" id="A0A367EHZ0"/>
<keyword evidence="11" id="KW-1185">Reference proteome</keyword>
<evidence type="ECO:0000259" key="9">
    <source>
        <dbReference type="PROSITE" id="PS50850"/>
    </source>
</evidence>
<dbReference type="RefSeq" id="WP_114024629.1">
    <property type="nucleotide sequence ID" value="NZ_QOIN01000054.1"/>
</dbReference>
<evidence type="ECO:0000256" key="5">
    <source>
        <dbReference type="ARBA" id="ARBA00022847"/>
    </source>
</evidence>
<feature type="transmembrane region" description="Helical" evidence="8">
    <location>
        <begin position="167"/>
        <end position="187"/>
    </location>
</feature>
<evidence type="ECO:0000313" key="11">
    <source>
        <dbReference type="Proteomes" id="UP000252914"/>
    </source>
</evidence>
<gene>
    <name evidence="10" type="ORF">DTL70_27000</name>
</gene>
<protein>
    <submittedName>
        <fullName evidence="10">MFS transporter</fullName>
    </submittedName>
</protein>
<keyword evidence="5" id="KW-0769">Symport</keyword>
<organism evidence="10 11">
    <name type="scientific">Streptomyces diacarni</name>
    <dbReference type="NCBI Taxonomy" id="2800381"/>
    <lineage>
        <taxon>Bacteria</taxon>
        <taxon>Bacillati</taxon>
        <taxon>Actinomycetota</taxon>
        <taxon>Actinomycetes</taxon>
        <taxon>Kitasatosporales</taxon>
        <taxon>Streptomycetaceae</taxon>
        <taxon>Streptomyces</taxon>
    </lineage>
</organism>
<keyword evidence="7 8" id="KW-0472">Membrane</keyword>